<dbReference type="EMBL" id="CAFBPZ010000098">
    <property type="protein sequence ID" value="CAB5041179.1"/>
    <property type="molecule type" value="Genomic_DNA"/>
</dbReference>
<dbReference type="InterPro" id="IPR022183">
    <property type="entry name" value="DUF3710"/>
</dbReference>
<feature type="region of interest" description="Disordered" evidence="1">
    <location>
        <begin position="177"/>
        <end position="203"/>
    </location>
</feature>
<protein>
    <submittedName>
        <fullName evidence="3">Unannotated protein</fullName>
    </submittedName>
</protein>
<evidence type="ECO:0000313" key="2">
    <source>
        <dbReference type="EMBL" id="CAB4900523.1"/>
    </source>
</evidence>
<dbReference type="EMBL" id="CAFBMC010000045">
    <property type="protein sequence ID" value="CAB4900523.1"/>
    <property type="molecule type" value="Genomic_DNA"/>
</dbReference>
<reference evidence="3" key="1">
    <citation type="submission" date="2020-05" db="EMBL/GenBank/DDBJ databases">
        <authorList>
            <person name="Chiriac C."/>
            <person name="Salcher M."/>
            <person name="Ghai R."/>
            <person name="Kavagutti S V."/>
        </authorList>
    </citation>
    <scope>NUCLEOTIDE SEQUENCE</scope>
</reference>
<organism evidence="3">
    <name type="scientific">freshwater metagenome</name>
    <dbReference type="NCBI Taxonomy" id="449393"/>
    <lineage>
        <taxon>unclassified sequences</taxon>
        <taxon>metagenomes</taxon>
        <taxon>ecological metagenomes</taxon>
    </lineage>
</organism>
<name>A0A6J7SIL1_9ZZZZ</name>
<dbReference type="AlphaFoldDB" id="A0A6J7SIL1"/>
<dbReference type="Pfam" id="PF12502">
    <property type="entry name" value="DUF3710"/>
    <property type="match status" value="1"/>
</dbReference>
<sequence length="203" mass="21640">MSNDYRANGPWDESEVVWDDTERLDLGSLLVTAIPGVDVQVQVDENTGAVALVTLATPDSGVQIQVFAAPKSGGLWDDARKQITASINSSNGLVEEAQGVFGPELRAQVPGEQGLQPACFVGIEGPRWFMRAVFLGNAARPGEAATILQNAVRGLVVIRGNEAMPVGNALTLTLPTSQEQEVEAEQESPLLPPERGPELTEIR</sequence>
<gene>
    <name evidence="2" type="ORF">UFOPK3495_00929</name>
    <name evidence="3" type="ORF">UFOPK4237_01268</name>
</gene>
<accession>A0A6J7SIL1</accession>
<evidence type="ECO:0000313" key="3">
    <source>
        <dbReference type="EMBL" id="CAB5041179.1"/>
    </source>
</evidence>
<evidence type="ECO:0000256" key="1">
    <source>
        <dbReference type="SAM" id="MobiDB-lite"/>
    </source>
</evidence>
<proteinExistence type="predicted"/>